<feature type="region of interest" description="Disordered" evidence="3">
    <location>
        <begin position="112"/>
        <end position="132"/>
    </location>
</feature>
<sequence length="286" mass="33232">MCTTCRDRLYQHNTPAPCPVCGTILRARDFREQTFEDTGVEREVDVRKRMARIFNKAQDDFDDLRDYNDYLEQVEELTFNLVYRVDVEQTEARVAKYEAENKISIQYNTERSQYEASELQRREQEQQRERQLQKDLAIQEELDQKIELEEKKVNNISNKKASSSKPADSIILHNNQISYRRSNARKLQRVEQAHTNVDPLSFIPTRRALNEDDHLPFDPFGGYGEDTPLYTLRDDYEDLHLVAIGKDISAQAGGFSVQDAHRRALFAAFSGLGCFISLEKADQVIE</sequence>
<evidence type="ECO:0000313" key="6">
    <source>
        <dbReference type="Proteomes" id="UP000186594"/>
    </source>
</evidence>
<keyword evidence="6" id="KW-1185">Reference proteome</keyword>
<evidence type="ECO:0000256" key="2">
    <source>
        <dbReference type="ARBA" id="ARBA00023242"/>
    </source>
</evidence>
<dbReference type="PANTHER" id="PTHR12683:SF13">
    <property type="entry name" value="CDK-ACTIVATING KINASE ASSEMBLY FACTOR MAT1"/>
    <property type="match status" value="1"/>
</dbReference>
<dbReference type="InterPro" id="IPR004575">
    <property type="entry name" value="MAT1/Tfb3"/>
</dbReference>
<dbReference type="NCBIfam" id="TIGR00570">
    <property type="entry name" value="cdk7"/>
    <property type="match status" value="1"/>
</dbReference>
<comment type="caution">
    <text evidence="5">The sequence shown here is derived from an EMBL/GenBank/DDBJ whole genome shotgun (WGS) entry which is preliminary data.</text>
</comment>
<dbReference type="OMA" id="PNKRDYY"/>
<dbReference type="OrthoDB" id="5963at2759"/>
<gene>
    <name evidence="5" type="ORF">NEOLI_000113</name>
</gene>
<feature type="compositionally biased region" description="Basic and acidic residues" evidence="3">
    <location>
        <begin position="118"/>
        <end position="132"/>
    </location>
</feature>
<protein>
    <submittedName>
        <fullName evidence="5">RNA polymerase II transcription factor B subunit 3</fullName>
    </submittedName>
</protein>
<dbReference type="GO" id="GO:0001174">
    <property type="term" value="P:transcriptional start site selection at RNA polymerase II promoter"/>
    <property type="evidence" value="ECO:0007669"/>
    <property type="project" value="EnsemblFungi"/>
</dbReference>
<dbReference type="STRING" id="1198029.A0A1U7LQS4"/>
<dbReference type="InterPro" id="IPR013083">
    <property type="entry name" value="Znf_RING/FYVE/PHD"/>
</dbReference>
<reference evidence="5 6" key="1">
    <citation type="submission" date="2016-04" db="EMBL/GenBank/DDBJ databases">
        <title>Evolutionary innovation and constraint leading to complex multicellularity in the Ascomycota.</title>
        <authorList>
            <person name="Cisse O."/>
            <person name="Nguyen A."/>
            <person name="Hewitt D.A."/>
            <person name="Jedd G."/>
            <person name="Stajich J.E."/>
        </authorList>
    </citation>
    <scope>NUCLEOTIDE SEQUENCE [LARGE SCALE GENOMIC DNA]</scope>
    <source>
        <strain evidence="5 6">DAH-3</strain>
    </source>
</reference>
<organism evidence="5 6">
    <name type="scientific">Neolecta irregularis (strain DAH-3)</name>
    <dbReference type="NCBI Taxonomy" id="1198029"/>
    <lineage>
        <taxon>Eukaryota</taxon>
        <taxon>Fungi</taxon>
        <taxon>Dikarya</taxon>
        <taxon>Ascomycota</taxon>
        <taxon>Taphrinomycotina</taxon>
        <taxon>Neolectales</taxon>
        <taxon>Neolectaceae</taxon>
        <taxon>Neolecta</taxon>
    </lineage>
</organism>
<name>A0A1U7LQS4_NEOID</name>
<comment type="subcellular location">
    <subcellularLocation>
        <location evidence="1">Nucleus</location>
    </subcellularLocation>
</comment>
<dbReference type="AlphaFoldDB" id="A0A1U7LQS4"/>
<evidence type="ECO:0000259" key="4">
    <source>
        <dbReference type="Pfam" id="PF06391"/>
    </source>
</evidence>
<proteinExistence type="predicted"/>
<dbReference type="Gene3D" id="3.30.40.10">
    <property type="entry name" value="Zinc/RING finger domain, C3HC4 (zinc finger)"/>
    <property type="match status" value="1"/>
</dbReference>
<dbReference type="GO" id="GO:0006289">
    <property type="term" value="P:nucleotide-excision repair"/>
    <property type="evidence" value="ECO:0007669"/>
    <property type="project" value="EnsemblFungi"/>
</dbReference>
<evidence type="ECO:0000313" key="5">
    <source>
        <dbReference type="EMBL" id="OLL25007.1"/>
    </source>
</evidence>
<evidence type="ECO:0000256" key="3">
    <source>
        <dbReference type="SAM" id="MobiDB-lite"/>
    </source>
</evidence>
<dbReference type="EMBL" id="LXFE01000515">
    <property type="protein sequence ID" value="OLL25007.1"/>
    <property type="molecule type" value="Genomic_DNA"/>
</dbReference>
<dbReference type="GO" id="GO:0070985">
    <property type="term" value="C:transcription factor TFIIK complex"/>
    <property type="evidence" value="ECO:0007669"/>
    <property type="project" value="EnsemblFungi"/>
</dbReference>
<dbReference type="PANTHER" id="PTHR12683">
    <property type="entry name" value="CDK-ACTIVATING KINASE ASSEMBLY FACTOR MAT1"/>
    <property type="match status" value="1"/>
</dbReference>
<dbReference type="Pfam" id="PF06391">
    <property type="entry name" value="MAT1"/>
    <property type="match status" value="1"/>
</dbReference>
<accession>A0A1U7LQS4</accession>
<keyword evidence="2" id="KW-0539">Nucleus</keyword>
<dbReference type="Proteomes" id="UP000186594">
    <property type="component" value="Unassembled WGS sequence"/>
</dbReference>
<evidence type="ECO:0000256" key="1">
    <source>
        <dbReference type="ARBA" id="ARBA00004123"/>
    </source>
</evidence>
<dbReference type="GO" id="GO:0061575">
    <property type="term" value="F:cyclin-dependent protein serine/threonine kinase activator activity"/>
    <property type="evidence" value="ECO:0007669"/>
    <property type="project" value="EnsemblFungi"/>
</dbReference>
<dbReference type="GO" id="GO:0006357">
    <property type="term" value="P:regulation of transcription by RNA polymerase II"/>
    <property type="evidence" value="ECO:0007669"/>
    <property type="project" value="TreeGrafter"/>
</dbReference>
<feature type="domain" description="MAT1 centre" evidence="4">
    <location>
        <begin position="25"/>
        <end position="192"/>
    </location>
</feature>
<dbReference type="InterPro" id="IPR015877">
    <property type="entry name" value="MAT1_centre"/>
</dbReference>